<dbReference type="AlphaFoldDB" id="K2K0Q6"/>
<reference evidence="2 3" key="1">
    <citation type="journal article" date="2012" name="J. Bacteriol.">
        <title>Genome Sequence of Oceanibaculum indicum Type Strain P24.</title>
        <authorList>
            <person name="Lai Q."/>
            <person name="Shao Z."/>
        </authorList>
    </citation>
    <scope>NUCLEOTIDE SEQUENCE [LARGE SCALE GENOMIC DNA]</scope>
    <source>
        <strain evidence="2 3">P24</strain>
    </source>
</reference>
<feature type="transmembrane region" description="Helical" evidence="1">
    <location>
        <begin position="26"/>
        <end position="52"/>
    </location>
</feature>
<name>K2K0Q6_9PROT</name>
<evidence type="ECO:0000313" key="2">
    <source>
        <dbReference type="EMBL" id="EKE76344.1"/>
    </source>
</evidence>
<evidence type="ECO:0000313" key="3">
    <source>
        <dbReference type="Proteomes" id="UP000006746"/>
    </source>
</evidence>
<protein>
    <submittedName>
        <fullName evidence="2">Uncharacterized protein</fullName>
    </submittedName>
</protein>
<dbReference type="RefSeq" id="WP_008944278.1">
    <property type="nucleotide sequence ID" value="NZ_AMRL01000008.1"/>
</dbReference>
<dbReference type="STRING" id="1207063.P24_08354"/>
<keyword evidence="1" id="KW-0812">Transmembrane</keyword>
<comment type="caution">
    <text evidence="2">The sequence shown here is derived from an EMBL/GenBank/DDBJ whole genome shotgun (WGS) entry which is preliminary data.</text>
</comment>
<keyword evidence="1" id="KW-0472">Membrane</keyword>
<keyword evidence="3" id="KW-1185">Reference proteome</keyword>
<keyword evidence="1" id="KW-1133">Transmembrane helix</keyword>
<evidence type="ECO:0000256" key="1">
    <source>
        <dbReference type="SAM" id="Phobius"/>
    </source>
</evidence>
<dbReference type="EMBL" id="AMRL01000008">
    <property type="protein sequence ID" value="EKE76344.1"/>
    <property type="molecule type" value="Genomic_DNA"/>
</dbReference>
<accession>K2K0Q6</accession>
<dbReference type="Proteomes" id="UP000006746">
    <property type="component" value="Unassembled WGS sequence"/>
</dbReference>
<proteinExistence type="predicted"/>
<organism evidence="2 3">
    <name type="scientific">Oceanibaculum indicum P24</name>
    <dbReference type="NCBI Taxonomy" id="1207063"/>
    <lineage>
        <taxon>Bacteria</taxon>
        <taxon>Pseudomonadati</taxon>
        <taxon>Pseudomonadota</taxon>
        <taxon>Alphaproteobacteria</taxon>
        <taxon>Rhodospirillales</taxon>
        <taxon>Oceanibaculaceae</taxon>
        <taxon>Oceanibaculum</taxon>
    </lineage>
</organism>
<feature type="transmembrane region" description="Helical" evidence="1">
    <location>
        <begin position="64"/>
        <end position="86"/>
    </location>
</feature>
<sequence>MRYLLDIALPYAQAEIRNAKDSAGRLCWRVAGFAAAGLVAALGLGFLALSFHLWLLRHVPAPDAALFTGLLCLGVAGLVALTAWLATKVRSRTRHREVAQAATLAELQLLQAELEQGLRANAKTGTLGMLVAGLALGASPGLRGALRDLARF</sequence>
<gene>
    <name evidence="2" type="ORF">P24_08354</name>
</gene>